<dbReference type="PANTHER" id="PTHR41775:SF1">
    <property type="entry name" value="PEPTIDASE M6-LIKE DOMAIN-CONTAINING PROTEIN"/>
    <property type="match status" value="1"/>
</dbReference>
<dbReference type="Pfam" id="PF05547">
    <property type="entry name" value="Peptidase_M6"/>
    <property type="match status" value="1"/>
</dbReference>
<keyword evidence="4" id="KW-0378">Hydrolase</keyword>
<gene>
    <name evidence="4" type="ORF">E6K79_11055</name>
</gene>
<keyword evidence="4" id="KW-0482">Metalloprotease</keyword>
<evidence type="ECO:0000259" key="2">
    <source>
        <dbReference type="Pfam" id="PF05547"/>
    </source>
</evidence>
<evidence type="ECO:0000313" key="4">
    <source>
        <dbReference type="EMBL" id="TMQ63174.1"/>
    </source>
</evidence>
<sequence>MRLLGLVAGLCLLLAESTAHAAPPLDVAGRRGSRDLSRAGTPFRIPHRAPGVDAAETMAAGAIGTFKCVVILLQFRDNPADTLNHTAAEYQDLLFSVGTRPGGSFRDYYREVSRGQFDVDGVVLGWYTADSLYSYYTNGQSGFGVFPKNSQGMVADAVDLANPDVDFSQFDNNGPNGAPDGFVDGLFVVHAGPGGEETGSGNDMWSHKFTLPGSLIKDNVRMSAFTTEPEEWAYDSPISTAGGLISIGVFCHEFGHVLGLPDLYDLSASPGATEGVGEWDLMGSGVYCHLAGQNAGSSPAHMSAWSKIRLGWIAPTWVLHDSAGVTIPPVESSGQVFRLWTNGEDSQEYFLAENRQPVGFDAGLVRSSIEAGDGATHGLVIYHVDDALTFAQGNNNAAHKLLDVVEAGGAEILSGFMGAQNLDVHRGALAPQTSCGQTRNVEGNRGDKYDPWPGPEGATSFDPSSCPSSKTYCDNRPSQVAIKNLSESSGNITADFFVNGISVRHKAVVVNDSPFNGFPNNGNGLAEPGETVRLRLPLVNLAAAPTGPLKARLRSESFMTIDPDSVLYGSIPSFGGVDSGSVIQATILSTPDPRGVNLSFSILAAPGLVDSDSVQVLVGTKTGICENFENEVRRWAAASGDCNGANEWHREGGLDHTLGASFAWRLGPSGTIGSYAPSQDARLMSQPIRLAGIADTLTFWQRYDSEPVNDGLTVEASTDGGETWITLTPVGGYSNGDRWTGRVLPFTQAKVPLTGLSGVVQIGFRFRSNDSLEGLGWWIDDVTVTGNDQCAPIAVEVTRFDAAVVPGRTAVALEWKLADAIGAAVGLDRAFGAEPRRRIATIHAERNDGMLEDADVIPGLTYSYWITVSRPGELDAEAGPVRVTIPSGAPRVLAMGRIRPNPFRPSAQFWVSLDRDGPYVVRVFRADGSLVRTLADSRGREGTLPFTWDGTDDRGRPVGAGIYLFRLQAQGRVRVQKAVLLR</sequence>
<dbReference type="Proteomes" id="UP000317691">
    <property type="component" value="Unassembled WGS sequence"/>
</dbReference>
<dbReference type="Gene3D" id="2.60.40.4070">
    <property type="match status" value="1"/>
</dbReference>
<dbReference type="GO" id="GO:0008237">
    <property type="term" value="F:metallopeptidase activity"/>
    <property type="evidence" value="ECO:0007669"/>
    <property type="project" value="UniProtKB-KW"/>
</dbReference>
<dbReference type="GO" id="GO:0006508">
    <property type="term" value="P:proteolysis"/>
    <property type="evidence" value="ECO:0007669"/>
    <property type="project" value="UniProtKB-KW"/>
</dbReference>
<proteinExistence type="predicted"/>
<organism evidence="4 5">
    <name type="scientific">Eiseniibacteriota bacterium</name>
    <dbReference type="NCBI Taxonomy" id="2212470"/>
    <lineage>
        <taxon>Bacteria</taxon>
        <taxon>Candidatus Eiseniibacteriota</taxon>
    </lineage>
</organism>
<dbReference type="Gene3D" id="2.60.120.260">
    <property type="entry name" value="Galactose-binding domain-like"/>
    <property type="match status" value="1"/>
</dbReference>
<feature type="signal peptide" evidence="1">
    <location>
        <begin position="1"/>
        <end position="21"/>
    </location>
</feature>
<feature type="domain" description="Peptidase M6-like" evidence="2">
    <location>
        <begin position="61"/>
        <end position="312"/>
    </location>
</feature>
<dbReference type="InterPro" id="IPR008757">
    <property type="entry name" value="Peptidase_M6-like_domain"/>
</dbReference>
<dbReference type="NCBIfam" id="TIGR03296">
    <property type="entry name" value="M6dom_TIGR03296"/>
    <property type="match status" value="1"/>
</dbReference>
<dbReference type="PANTHER" id="PTHR41775">
    <property type="entry name" value="SECRETED PROTEIN-RELATED"/>
    <property type="match status" value="1"/>
</dbReference>
<dbReference type="EMBL" id="VBOZ01000033">
    <property type="protein sequence ID" value="TMQ63174.1"/>
    <property type="molecule type" value="Genomic_DNA"/>
</dbReference>
<keyword evidence="4" id="KW-0645">Protease</keyword>
<evidence type="ECO:0000259" key="3">
    <source>
        <dbReference type="Pfam" id="PF13860"/>
    </source>
</evidence>
<feature type="domain" description="FlgD/Vpr Ig-like" evidence="3">
    <location>
        <begin position="920"/>
        <end position="970"/>
    </location>
</feature>
<evidence type="ECO:0000313" key="5">
    <source>
        <dbReference type="Proteomes" id="UP000317691"/>
    </source>
</evidence>
<reference evidence="4 5" key="1">
    <citation type="journal article" date="2019" name="Nat. Microbiol.">
        <title>Mediterranean grassland soil C-N compound turnover is dependent on rainfall and depth, and is mediated by genomically divergent microorganisms.</title>
        <authorList>
            <person name="Diamond S."/>
            <person name="Andeer P.F."/>
            <person name="Li Z."/>
            <person name="Crits-Christoph A."/>
            <person name="Burstein D."/>
            <person name="Anantharaman K."/>
            <person name="Lane K.R."/>
            <person name="Thomas B.C."/>
            <person name="Pan C."/>
            <person name="Northen T.R."/>
            <person name="Banfield J.F."/>
        </authorList>
    </citation>
    <scope>NUCLEOTIDE SEQUENCE [LARGE SCALE GENOMIC DNA]</scope>
    <source>
        <strain evidence="4">WS_9</strain>
    </source>
</reference>
<dbReference type="AlphaFoldDB" id="A0A538THS7"/>
<protein>
    <submittedName>
        <fullName evidence="4">M6 family metalloprotease domain-containing protein</fullName>
    </submittedName>
</protein>
<dbReference type="InterPro" id="IPR025965">
    <property type="entry name" value="FlgD/Vpr_Ig-like"/>
</dbReference>
<evidence type="ECO:0000256" key="1">
    <source>
        <dbReference type="SAM" id="SignalP"/>
    </source>
</evidence>
<keyword evidence="1" id="KW-0732">Signal</keyword>
<name>A0A538THS7_UNCEI</name>
<dbReference type="Pfam" id="PF13860">
    <property type="entry name" value="FlgD_ig"/>
    <property type="match status" value="1"/>
</dbReference>
<feature type="chain" id="PRO_5021791021" evidence="1">
    <location>
        <begin position="22"/>
        <end position="982"/>
    </location>
</feature>
<accession>A0A538THS7</accession>
<comment type="caution">
    <text evidence="4">The sequence shown here is derived from an EMBL/GenBank/DDBJ whole genome shotgun (WGS) entry which is preliminary data.</text>
</comment>
<dbReference type="SUPFAM" id="SSF55486">
    <property type="entry name" value="Metalloproteases ('zincins'), catalytic domain"/>
    <property type="match status" value="1"/>
</dbReference>